<reference evidence="2" key="1">
    <citation type="submission" date="2015-08" db="EMBL/GenBank/DDBJ databases">
        <title>Genome sequencing project for genomic taxonomy and phylogenomics of Bacillus-like bacteria.</title>
        <authorList>
            <person name="Liu B."/>
            <person name="Wang J."/>
            <person name="Zhu Y."/>
            <person name="Liu G."/>
            <person name="Chen Q."/>
            <person name="Chen Z."/>
            <person name="Lan J."/>
            <person name="Che J."/>
            <person name="Ge C."/>
            <person name="Shi H."/>
            <person name="Pan Z."/>
            <person name="Liu X."/>
        </authorList>
    </citation>
    <scope>NUCLEOTIDE SEQUENCE [LARGE SCALE GENOMIC DNA]</scope>
    <source>
        <strain evidence="2">FJAT-22460</strain>
    </source>
</reference>
<sequence length="345" mass="40428">MKYSRHITPYNEFWMNCILNSAYSVATGFEDSYSAAAYLNNYSYTSWGAAIDIEFMTPTIEVLDYSDHWENFVLSAVIEKETPVFFKNPHDFLPDLQKIISEGEIVKLNVDLFYWLPKNIAWNRFHMSHYSIINGFDAETKMYSVLDDDVDGYGVHTIPEDRVVQAFMNSYAMTELAGEIPHAYIYSIRKDIEPFRMDKSEIIKHADRLIEELSVFSFDDLWNFKDEHKDNMDEYIRISLIGVNIIENRHIGNELLINKLADLKLIQAATYESMKHYAKSLQKGWKLIKQVFINNLVSENKDINVDLIRNKANEMLDMEKKMWLTIVEERDMKLENKESKRGVTS</sequence>
<dbReference type="AlphaFoldDB" id="A0A0M1N326"/>
<accession>A0A0M1N326</accession>
<evidence type="ECO:0000313" key="1">
    <source>
        <dbReference type="EMBL" id="KOR76556.1"/>
    </source>
</evidence>
<evidence type="ECO:0000313" key="2">
    <source>
        <dbReference type="Proteomes" id="UP000036932"/>
    </source>
</evidence>
<gene>
    <name evidence="1" type="ORF">AM231_21540</name>
</gene>
<dbReference type="OrthoDB" id="2530145at2"/>
<dbReference type="EMBL" id="LIUT01000006">
    <property type="protein sequence ID" value="KOR76556.1"/>
    <property type="molecule type" value="Genomic_DNA"/>
</dbReference>
<name>A0A0M1N326_9BACL</name>
<protein>
    <recommendedName>
        <fullName evidence="3">Butirosin biosynthesis protein H N-terminal domain-containing protein</fullName>
    </recommendedName>
</protein>
<comment type="caution">
    <text evidence="1">The sequence shown here is derived from an EMBL/GenBank/DDBJ whole genome shotgun (WGS) entry which is preliminary data.</text>
</comment>
<evidence type="ECO:0008006" key="3">
    <source>
        <dbReference type="Google" id="ProtNLM"/>
    </source>
</evidence>
<proteinExistence type="predicted"/>
<organism evidence="1 2">
    <name type="scientific">Paenibacillus solani</name>
    <dbReference type="NCBI Taxonomy" id="1705565"/>
    <lineage>
        <taxon>Bacteria</taxon>
        <taxon>Bacillati</taxon>
        <taxon>Bacillota</taxon>
        <taxon>Bacilli</taxon>
        <taxon>Bacillales</taxon>
        <taxon>Paenibacillaceae</taxon>
        <taxon>Paenibacillus</taxon>
    </lineage>
</organism>
<keyword evidence="2" id="KW-1185">Reference proteome</keyword>
<dbReference type="PATRIC" id="fig|1705565.3.peg.413"/>
<dbReference type="Proteomes" id="UP000036932">
    <property type="component" value="Unassembled WGS sequence"/>
</dbReference>